<reference evidence="3" key="3">
    <citation type="submission" date="2015-06" db="UniProtKB">
        <authorList>
            <consortium name="EnsemblMetazoa"/>
        </authorList>
    </citation>
    <scope>IDENTIFICATION</scope>
</reference>
<organism evidence="2">
    <name type="scientific">Capitella teleta</name>
    <name type="common">Polychaete worm</name>
    <dbReference type="NCBI Taxonomy" id="283909"/>
    <lineage>
        <taxon>Eukaryota</taxon>
        <taxon>Metazoa</taxon>
        <taxon>Spiralia</taxon>
        <taxon>Lophotrochozoa</taxon>
        <taxon>Annelida</taxon>
        <taxon>Polychaeta</taxon>
        <taxon>Sedentaria</taxon>
        <taxon>Scolecida</taxon>
        <taxon>Capitellidae</taxon>
        <taxon>Capitella</taxon>
    </lineage>
</organism>
<dbReference type="AlphaFoldDB" id="R7TIH6"/>
<proteinExistence type="predicted"/>
<dbReference type="EnsemblMetazoa" id="CapteT220109">
    <property type="protein sequence ID" value="CapteP220109"/>
    <property type="gene ID" value="CapteG220109"/>
</dbReference>
<accession>R7TIH6</accession>
<keyword evidence="4" id="KW-1185">Reference proteome</keyword>
<dbReference type="EMBL" id="KB310740">
    <property type="protein sequence ID" value="ELT90880.1"/>
    <property type="molecule type" value="Genomic_DNA"/>
</dbReference>
<evidence type="ECO:0000313" key="2">
    <source>
        <dbReference type="EMBL" id="ELT90880.1"/>
    </source>
</evidence>
<name>R7TIH6_CAPTE</name>
<reference evidence="4" key="1">
    <citation type="submission" date="2012-12" db="EMBL/GenBank/DDBJ databases">
        <authorList>
            <person name="Hellsten U."/>
            <person name="Grimwood J."/>
            <person name="Chapman J.A."/>
            <person name="Shapiro H."/>
            <person name="Aerts A."/>
            <person name="Otillar R.P."/>
            <person name="Terry A.Y."/>
            <person name="Boore J.L."/>
            <person name="Simakov O."/>
            <person name="Marletaz F."/>
            <person name="Cho S.-J."/>
            <person name="Edsinger-Gonzales E."/>
            <person name="Havlak P."/>
            <person name="Kuo D.-H."/>
            <person name="Larsson T."/>
            <person name="Lv J."/>
            <person name="Arendt D."/>
            <person name="Savage R."/>
            <person name="Osoegawa K."/>
            <person name="de Jong P."/>
            <person name="Lindberg D.R."/>
            <person name="Seaver E.C."/>
            <person name="Weisblat D.A."/>
            <person name="Putnam N.H."/>
            <person name="Grigoriev I.V."/>
            <person name="Rokhsar D.S."/>
        </authorList>
    </citation>
    <scope>NUCLEOTIDE SEQUENCE</scope>
    <source>
        <strain evidence="4">I ESC-2004</strain>
    </source>
</reference>
<dbReference type="Proteomes" id="UP000014760">
    <property type="component" value="Unassembled WGS sequence"/>
</dbReference>
<feature type="region of interest" description="Disordered" evidence="1">
    <location>
        <begin position="1"/>
        <end position="21"/>
    </location>
</feature>
<dbReference type="HOGENOM" id="CLU_2433127_0_0_1"/>
<reference evidence="2 4" key="2">
    <citation type="journal article" date="2013" name="Nature">
        <title>Insights into bilaterian evolution from three spiralian genomes.</title>
        <authorList>
            <person name="Simakov O."/>
            <person name="Marletaz F."/>
            <person name="Cho S.J."/>
            <person name="Edsinger-Gonzales E."/>
            <person name="Havlak P."/>
            <person name="Hellsten U."/>
            <person name="Kuo D.H."/>
            <person name="Larsson T."/>
            <person name="Lv J."/>
            <person name="Arendt D."/>
            <person name="Savage R."/>
            <person name="Osoegawa K."/>
            <person name="de Jong P."/>
            <person name="Grimwood J."/>
            <person name="Chapman J.A."/>
            <person name="Shapiro H."/>
            <person name="Aerts A."/>
            <person name="Otillar R.P."/>
            <person name="Terry A.Y."/>
            <person name="Boore J.L."/>
            <person name="Grigoriev I.V."/>
            <person name="Lindberg D.R."/>
            <person name="Seaver E.C."/>
            <person name="Weisblat D.A."/>
            <person name="Putnam N.H."/>
            <person name="Rokhsar D.S."/>
        </authorList>
    </citation>
    <scope>NUCLEOTIDE SEQUENCE</scope>
    <source>
        <strain evidence="2 4">I ESC-2004</strain>
    </source>
</reference>
<evidence type="ECO:0000256" key="1">
    <source>
        <dbReference type="SAM" id="MobiDB-lite"/>
    </source>
</evidence>
<protein>
    <submittedName>
        <fullName evidence="2 3">Uncharacterized protein</fullName>
    </submittedName>
</protein>
<evidence type="ECO:0000313" key="3">
    <source>
        <dbReference type="EnsemblMetazoa" id="CapteP220109"/>
    </source>
</evidence>
<dbReference type="EMBL" id="AMQN01014099">
    <property type="status" value="NOT_ANNOTATED_CDS"/>
    <property type="molecule type" value="Genomic_DNA"/>
</dbReference>
<evidence type="ECO:0000313" key="4">
    <source>
        <dbReference type="Proteomes" id="UP000014760"/>
    </source>
</evidence>
<sequence length="91" mass="10756">MLANERQPSDYVRQTRPLPAHHPECPHYAYHRRCQWIRPLLLLLGLLKLRVECCGMLYLQVQFIGFHCTQIPLSQFLKLTNHNILNKCLGF</sequence>
<gene>
    <name evidence="2" type="ORF">CAPTEDRAFT_220109</name>
</gene>
<feature type="non-terminal residue" evidence="2">
    <location>
        <position position="91"/>
    </location>
</feature>